<accession>A0A402AKK2</accession>
<feature type="region of interest" description="Disordered" evidence="1">
    <location>
        <begin position="27"/>
        <end position="48"/>
    </location>
</feature>
<dbReference type="AlphaFoldDB" id="A0A402AKK2"/>
<gene>
    <name evidence="2" type="ORF">KDK_33400</name>
</gene>
<sequence>MSQEEKLILYKVLQDIADELRRLEHAAKKEQRKKDQKHTEKEKSETSL</sequence>
<name>A0A402AKK2_9CHLR</name>
<dbReference type="Proteomes" id="UP000287188">
    <property type="component" value="Unassembled WGS sequence"/>
</dbReference>
<evidence type="ECO:0000256" key="1">
    <source>
        <dbReference type="SAM" id="MobiDB-lite"/>
    </source>
</evidence>
<protein>
    <submittedName>
        <fullName evidence="2">Uncharacterized protein</fullName>
    </submittedName>
</protein>
<proteinExistence type="predicted"/>
<evidence type="ECO:0000313" key="3">
    <source>
        <dbReference type="Proteomes" id="UP000287188"/>
    </source>
</evidence>
<comment type="caution">
    <text evidence="2">The sequence shown here is derived from an EMBL/GenBank/DDBJ whole genome shotgun (WGS) entry which is preliminary data.</text>
</comment>
<organism evidence="2 3">
    <name type="scientific">Dictyobacter kobayashii</name>
    <dbReference type="NCBI Taxonomy" id="2014872"/>
    <lineage>
        <taxon>Bacteria</taxon>
        <taxon>Bacillati</taxon>
        <taxon>Chloroflexota</taxon>
        <taxon>Ktedonobacteria</taxon>
        <taxon>Ktedonobacterales</taxon>
        <taxon>Dictyobacteraceae</taxon>
        <taxon>Dictyobacter</taxon>
    </lineage>
</organism>
<evidence type="ECO:0000313" key="2">
    <source>
        <dbReference type="EMBL" id="GCE19540.1"/>
    </source>
</evidence>
<keyword evidence="3" id="KW-1185">Reference proteome</keyword>
<dbReference type="EMBL" id="BIFS01000001">
    <property type="protein sequence ID" value="GCE19540.1"/>
    <property type="molecule type" value="Genomic_DNA"/>
</dbReference>
<reference evidence="3" key="1">
    <citation type="submission" date="2018-12" db="EMBL/GenBank/DDBJ databases">
        <title>Tengunoibacter tsumagoiensis gen. nov., sp. nov., Dictyobacter kobayashii sp. nov., D. alpinus sp. nov., and D. joshuensis sp. nov. and description of Dictyobacteraceae fam. nov. within the order Ktedonobacterales isolated from Tengu-no-mugimeshi.</title>
        <authorList>
            <person name="Wang C.M."/>
            <person name="Zheng Y."/>
            <person name="Sakai Y."/>
            <person name="Toyoda A."/>
            <person name="Minakuchi Y."/>
            <person name="Abe K."/>
            <person name="Yokota A."/>
            <person name="Yabe S."/>
        </authorList>
    </citation>
    <scope>NUCLEOTIDE SEQUENCE [LARGE SCALE GENOMIC DNA]</scope>
    <source>
        <strain evidence="3">Uno11</strain>
    </source>
</reference>